<evidence type="ECO:0000313" key="8">
    <source>
        <dbReference type="Proteomes" id="UP000322530"/>
    </source>
</evidence>
<dbReference type="InterPro" id="IPR002571">
    <property type="entry name" value="HrcA"/>
</dbReference>
<keyword evidence="4 5" id="KW-0804">Transcription</keyword>
<dbReference type="GO" id="GO:0045892">
    <property type="term" value="P:negative regulation of DNA-templated transcription"/>
    <property type="evidence" value="ECO:0007669"/>
    <property type="project" value="UniProtKB-UniRule"/>
</dbReference>
<dbReference type="HAMAP" id="MF_00081">
    <property type="entry name" value="HrcA"/>
    <property type="match status" value="1"/>
</dbReference>
<dbReference type="EMBL" id="BIXY01000001">
    <property type="protein sequence ID" value="GCF06584.1"/>
    <property type="molecule type" value="Genomic_DNA"/>
</dbReference>
<dbReference type="Gene3D" id="1.10.10.10">
    <property type="entry name" value="Winged helix-like DNA-binding domain superfamily/Winged helix DNA-binding domain"/>
    <property type="match status" value="1"/>
</dbReference>
<feature type="domain" description="Heat-inducible transcription repressor HrcA C-terminal" evidence="6">
    <location>
        <begin position="106"/>
        <end position="346"/>
    </location>
</feature>
<comment type="caution">
    <text evidence="7">The sequence shown here is derived from an EMBL/GenBank/DDBJ whole genome shotgun (WGS) entry which is preliminary data.</text>
</comment>
<dbReference type="PANTHER" id="PTHR34824:SF1">
    <property type="entry name" value="HEAT-INDUCIBLE TRANSCRIPTION REPRESSOR HRCA"/>
    <property type="match status" value="1"/>
</dbReference>
<proteinExistence type="inferred from homology"/>
<accession>A0A5A5T6E8</accession>
<dbReference type="PANTHER" id="PTHR34824">
    <property type="entry name" value="HEAT-INDUCIBLE TRANSCRIPTION REPRESSOR HRCA"/>
    <property type="match status" value="1"/>
</dbReference>
<protein>
    <recommendedName>
        <fullName evidence="5">Heat-inducible transcription repressor HrcA</fullName>
    </recommendedName>
</protein>
<dbReference type="PIRSF" id="PIRSF005485">
    <property type="entry name" value="HrcA"/>
    <property type="match status" value="1"/>
</dbReference>
<dbReference type="InterPro" id="IPR029016">
    <property type="entry name" value="GAF-like_dom_sf"/>
</dbReference>
<dbReference type="AlphaFoldDB" id="A0A5A5T6E8"/>
<dbReference type="GO" id="GO:0003677">
    <property type="term" value="F:DNA binding"/>
    <property type="evidence" value="ECO:0007669"/>
    <property type="project" value="InterPro"/>
</dbReference>
<gene>
    <name evidence="5 7" type="primary">hrcA</name>
    <name evidence="7" type="ORF">KDI_01480</name>
</gene>
<dbReference type="SUPFAM" id="SSF55781">
    <property type="entry name" value="GAF domain-like"/>
    <property type="match status" value="1"/>
</dbReference>
<name>A0A5A5T6E8_9CHLR</name>
<dbReference type="Pfam" id="PF01628">
    <property type="entry name" value="HrcA"/>
    <property type="match status" value="1"/>
</dbReference>
<comment type="function">
    <text evidence="5">Negative regulator of class I heat shock genes (grpE-dnaK-dnaJ and groELS operons). Prevents heat-shock induction of these operons.</text>
</comment>
<dbReference type="InterPro" id="IPR021153">
    <property type="entry name" value="HrcA_C"/>
</dbReference>
<evidence type="ECO:0000256" key="3">
    <source>
        <dbReference type="ARBA" id="ARBA00023016"/>
    </source>
</evidence>
<dbReference type="NCBIfam" id="TIGR00331">
    <property type="entry name" value="hrcA"/>
    <property type="match status" value="1"/>
</dbReference>
<dbReference type="InterPro" id="IPR036390">
    <property type="entry name" value="WH_DNA-bd_sf"/>
</dbReference>
<evidence type="ECO:0000256" key="5">
    <source>
        <dbReference type="HAMAP-Rule" id="MF_00081"/>
    </source>
</evidence>
<evidence type="ECO:0000256" key="1">
    <source>
        <dbReference type="ARBA" id="ARBA00022491"/>
    </source>
</evidence>
<evidence type="ECO:0000259" key="6">
    <source>
        <dbReference type="Pfam" id="PF01628"/>
    </source>
</evidence>
<dbReference type="Gene3D" id="3.30.450.40">
    <property type="match status" value="1"/>
</dbReference>
<evidence type="ECO:0000256" key="4">
    <source>
        <dbReference type="ARBA" id="ARBA00023163"/>
    </source>
</evidence>
<organism evidence="7 8">
    <name type="scientific">Dictyobacter arantiisoli</name>
    <dbReference type="NCBI Taxonomy" id="2014874"/>
    <lineage>
        <taxon>Bacteria</taxon>
        <taxon>Bacillati</taxon>
        <taxon>Chloroflexota</taxon>
        <taxon>Ktedonobacteria</taxon>
        <taxon>Ktedonobacterales</taxon>
        <taxon>Dictyobacteraceae</taxon>
        <taxon>Dictyobacter</taxon>
    </lineage>
</organism>
<dbReference type="Proteomes" id="UP000322530">
    <property type="component" value="Unassembled WGS sequence"/>
</dbReference>
<keyword evidence="3 5" id="KW-0346">Stress response</keyword>
<keyword evidence="1 5" id="KW-0678">Repressor</keyword>
<keyword evidence="8" id="KW-1185">Reference proteome</keyword>
<reference evidence="7 8" key="1">
    <citation type="submission" date="2019-01" db="EMBL/GenBank/DDBJ databases">
        <title>Draft genome sequence of Dictyobacter sp. Uno17.</title>
        <authorList>
            <person name="Wang C.M."/>
            <person name="Zheng Y."/>
            <person name="Sakai Y."/>
            <person name="Abe K."/>
            <person name="Yokota A."/>
            <person name="Yabe S."/>
        </authorList>
    </citation>
    <scope>NUCLEOTIDE SEQUENCE [LARGE SCALE GENOMIC DNA]</scope>
    <source>
        <strain evidence="7 8">Uno17</strain>
    </source>
</reference>
<dbReference type="SUPFAM" id="SSF46785">
    <property type="entry name" value="Winged helix' DNA-binding domain"/>
    <property type="match status" value="1"/>
</dbReference>
<keyword evidence="2 5" id="KW-0805">Transcription regulation</keyword>
<evidence type="ECO:0000313" key="7">
    <source>
        <dbReference type="EMBL" id="GCF06584.1"/>
    </source>
</evidence>
<evidence type="ECO:0000256" key="2">
    <source>
        <dbReference type="ARBA" id="ARBA00023015"/>
    </source>
</evidence>
<dbReference type="RefSeq" id="WP_172631763.1">
    <property type="nucleotide sequence ID" value="NZ_BIXY01000001.1"/>
</dbReference>
<dbReference type="InterPro" id="IPR036388">
    <property type="entry name" value="WH-like_DNA-bd_sf"/>
</dbReference>
<comment type="similarity">
    <text evidence="5">Belongs to the HrcA family.</text>
</comment>
<sequence length="368" mass="41286">MTPLSPRKQQILRALVEEYIHNATPVASETLVRKFTLPFSSATVRHELAGLEEADLINQPHTSAGRVPTDLGYRYFVEHLMQESALSLDEQRLIRHMFYQVQDQLDQWVRLTASVMARLLHSAAVMTPPRSSEGRFKHFEVLAVTDLSVHLVLVLMDGSIQQQRLLLEKPTHQEELSTIAARLNPLFLGKTAAEINAFLVTYEPAPVERIISNGIVRILEQNGDMQGDVFFGENIVNILDPTAGGSSAQRLTPEEERAERVRKMIEALEHKRLQKVMDDLEQKRILPALASHLPSSDGVQVIIGGENRWDEMKDVSMVLARYGQPGKVGGMLGIIGPTRMQYGRAIAVVRYMAQVMDELLADVYGFES</sequence>